<dbReference type="InterPro" id="IPR005545">
    <property type="entry name" value="YCII"/>
</dbReference>
<evidence type="ECO:0000313" key="4">
    <source>
        <dbReference type="Proteomes" id="UP000031408"/>
    </source>
</evidence>
<dbReference type="OrthoDB" id="7782105at2"/>
<accession>A0A0C1IZK1</accession>
<evidence type="ECO:0000256" key="1">
    <source>
        <dbReference type="ARBA" id="ARBA00007689"/>
    </source>
</evidence>
<dbReference type="EMBL" id="JSVC01000003">
    <property type="protein sequence ID" value="KIC95944.1"/>
    <property type="molecule type" value="Genomic_DNA"/>
</dbReference>
<dbReference type="Proteomes" id="UP000031408">
    <property type="component" value="Unassembled WGS sequence"/>
</dbReference>
<dbReference type="AlphaFoldDB" id="A0A0C1IZK1"/>
<organism evidence="3 4">
    <name type="scientific">Flavihumibacter solisilvae</name>
    <dbReference type="NCBI Taxonomy" id="1349421"/>
    <lineage>
        <taxon>Bacteria</taxon>
        <taxon>Pseudomonadati</taxon>
        <taxon>Bacteroidota</taxon>
        <taxon>Chitinophagia</taxon>
        <taxon>Chitinophagales</taxon>
        <taxon>Chitinophagaceae</taxon>
        <taxon>Flavihumibacter</taxon>
    </lineage>
</organism>
<evidence type="ECO:0000259" key="2">
    <source>
        <dbReference type="Pfam" id="PF03795"/>
    </source>
</evidence>
<feature type="domain" description="YCII-related" evidence="2">
    <location>
        <begin position="39"/>
        <end position="109"/>
    </location>
</feature>
<comment type="similarity">
    <text evidence="1">Belongs to the YciI family.</text>
</comment>
<evidence type="ECO:0000313" key="3">
    <source>
        <dbReference type="EMBL" id="KIC95944.1"/>
    </source>
</evidence>
<dbReference type="InterPro" id="IPR011008">
    <property type="entry name" value="Dimeric_a/b-barrel"/>
</dbReference>
<keyword evidence="4" id="KW-1185">Reference proteome</keyword>
<reference evidence="3 4" key="1">
    <citation type="submission" date="2014-11" db="EMBL/GenBank/DDBJ databases">
        <title>Genome sequence of Flavihumibacter solisilvae 3-3.</title>
        <authorList>
            <person name="Zhou G."/>
            <person name="Li M."/>
            <person name="Wang G."/>
        </authorList>
    </citation>
    <scope>NUCLEOTIDE SEQUENCE [LARGE SCALE GENOMIC DNA]</scope>
    <source>
        <strain evidence="3 4">3-3</strain>
    </source>
</reference>
<dbReference type="Pfam" id="PF03795">
    <property type="entry name" value="YCII"/>
    <property type="match status" value="1"/>
</dbReference>
<proteinExistence type="inferred from homology"/>
<dbReference type="RefSeq" id="WP_039137260.1">
    <property type="nucleotide sequence ID" value="NZ_JSVC01000003.1"/>
</dbReference>
<comment type="caution">
    <text evidence="3">The sequence shown here is derived from an EMBL/GenBank/DDBJ whole genome shotgun (WGS) entry which is preliminary data.</text>
</comment>
<gene>
    <name evidence="3" type="ORF">OI18_03425</name>
</gene>
<dbReference type="STRING" id="1349421.OI18_03425"/>
<dbReference type="Gene3D" id="3.30.70.1060">
    <property type="entry name" value="Dimeric alpha+beta barrel"/>
    <property type="match status" value="1"/>
</dbReference>
<sequence>MSEFLITVLRDLTSRNPHPSQEELKDAFKPYQDWIAGIAAENRLVAPPKRWDLDGRVVSRAEIVQQGPYAVNNMSMGGLFLIRANDYDEAVEFAKKCPIIKYGAVVEVRMAIPAA</sequence>
<dbReference type="SUPFAM" id="SSF54909">
    <property type="entry name" value="Dimeric alpha+beta barrel"/>
    <property type="match status" value="1"/>
</dbReference>
<name>A0A0C1IZK1_9BACT</name>
<protein>
    <submittedName>
        <fullName evidence="3">Transcription initiation protein</fullName>
    </submittedName>
</protein>